<reference evidence="2 3" key="1">
    <citation type="journal article" date="2018" name="Evol. Lett.">
        <title>Horizontal gene cluster transfer increased hallucinogenic mushroom diversity.</title>
        <authorList>
            <person name="Reynolds H.T."/>
            <person name="Vijayakumar V."/>
            <person name="Gluck-Thaler E."/>
            <person name="Korotkin H.B."/>
            <person name="Matheny P.B."/>
            <person name="Slot J.C."/>
        </authorList>
    </citation>
    <scope>NUCLEOTIDE SEQUENCE [LARGE SCALE GENOMIC DNA]</scope>
    <source>
        <strain evidence="2 3">SRW20</strain>
    </source>
</reference>
<sequence length="314" mass="32869">MSNVVLSPSELARIVAALSGAPGEDVVDEFERAAIALKLQGALNSAQSTSGPWGIPSATLSFPAASPHLPPASLQTRGSNPGMAMPFSADLRSSGFDFRPNNTFGLSIDFGCAKSSSSRSDHPVAFPDLSSSSFPVRSGTPKPLPTLRDAGSSLPCSSIIQPGQCGVYSFNMVTNDPLIAAQTYPPHLLMPSSSNSGDPAPCVDPRDLTSPMRPLQRIDCQPSSHGFSAFDEDQEENGAMEEVIIPPAPRLHAPDPSAAGPAHASFDMDWNSDEHHDDPMGDNDLGDSEDDDNGDNGDNGDNDGGGADRQRRGS</sequence>
<dbReference type="Proteomes" id="UP000284706">
    <property type="component" value="Unassembled WGS sequence"/>
</dbReference>
<evidence type="ECO:0000313" key="2">
    <source>
        <dbReference type="EMBL" id="PPQ97443.1"/>
    </source>
</evidence>
<keyword evidence="3" id="KW-1185">Reference proteome</keyword>
<proteinExistence type="predicted"/>
<protein>
    <submittedName>
        <fullName evidence="2">Uncharacterized protein</fullName>
    </submittedName>
</protein>
<dbReference type="InParanoid" id="A0A409Y391"/>
<comment type="caution">
    <text evidence="2">The sequence shown here is derived from an EMBL/GenBank/DDBJ whole genome shotgun (WGS) entry which is preliminary data.</text>
</comment>
<name>A0A409Y391_9AGAR</name>
<organism evidence="2 3">
    <name type="scientific">Gymnopilus dilepis</name>
    <dbReference type="NCBI Taxonomy" id="231916"/>
    <lineage>
        <taxon>Eukaryota</taxon>
        <taxon>Fungi</taxon>
        <taxon>Dikarya</taxon>
        <taxon>Basidiomycota</taxon>
        <taxon>Agaricomycotina</taxon>
        <taxon>Agaricomycetes</taxon>
        <taxon>Agaricomycetidae</taxon>
        <taxon>Agaricales</taxon>
        <taxon>Agaricineae</taxon>
        <taxon>Hymenogastraceae</taxon>
        <taxon>Gymnopilus</taxon>
    </lineage>
</organism>
<gene>
    <name evidence="2" type="ORF">CVT26_002853</name>
</gene>
<dbReference type="AlphaFoldDB" id="A0A409Y391"/>
<feature type="region of interest" description="Disordered" evidence="1">
    <location>
        <begin position="248"/>
        <end position="314"/>
    </location>
</feature>
<dbReference type="EMBL" id="NHYE01001248">
    <property type="protein sequence ID" value="PPQ97443.1"/>
    <property type="molecule type" value="Genomic_DNA"/>
</dbReference>
<evidence type="ECO:0000313" key="3">
    <source>
        <dbReference type="Proteomes" id="UP000284706"/>
    </source>
</evidence>
<feature type="compositionally biased region" description="Acidic residues" evidence="1">
    <location>
        <begin position="280"/>
        <end position="301"/>
    </location>
</feature>
<accession>A0A409Y391</accession>
<evidence type="ECO:0000256" key="1">
    <source>
        <dbReference type="SAM" id="MobiDB-lite"/>
    </source>
</evidence>
<feature type="non-terminal residue" evidence="2">
    <location>
        <position position="314"/>
    </location>
</feature>